<evidence type="ECO:0008006" key="6">
    <source>
        <dbReference type="Google" id="ProtNLM"/>
    </source>
</evidence>
<feature type="domain" description="Non-reducing end beta-L-arabinofuranosidase-like GH127 catalytic" evidence="2">
    <location>
        <begin position="91"/>
        <end position="408"/>
    </location>
</feature>
<feature type="signal peptide" evidence="1">
    <location>
        <begin position="1"/>
        <end position="31"/>
    </location>
</feature>
<dbReference type="GO" id="GO:0005975">
    <property type="term" value="P:carbohydrate metabolic process"/>
    <property type="evidence" value="ECO:0007669"/>
    <property type="project" value="InterPro"/>
</dbReference>
<dbReference type="PANTHER" id="PTHR43465">
    <property type="entry name" value="DUF1680 DOMAIN PROTEIN (AFU_ORTHOLOGUE AFUA_1G08910)"/>
    <property type="match status" value="1"/>
</dbReference>
<gene>
    <name evidence="4" type="ORF">FSB75_00135</name>
</gene>
<dbReference type="InterPro" id="IPR049046">
    <property type="entry name" value="Beta-AFase-like_GH127_middle"/>
</dbReference>
<dbReference type="Pfam" id="PF07944">
    <property type="entry name" value="Beta-AFase-like_GH127_cat"/>
    <property type="match status" value="1"/>
</dbReference>
<organism evidence="4 5">
    <name type="scientific">Flavisolibacter ginsenosidimutans</name>
    <dbReference type="NCBI Taxonomy" id="661481"/>
    <lineage>
        <taxon>Bacteria</taxon>
        <taxon>Pseudomonadati</taxon>
        <taxon>Bacteroidota</taxon>
        <taxon>Chitinophagia</taxon>
        <taxon>Chitinophagales</taxon>
        <taxon>Chitinophagaceae</taxon>
        <taxon>Flavisolibacter</taxon>
    </lineage>
</organism>
<feature type="chain" id="PRO_5022837536" description="Glycoside hydrolase family 127 protein" evidence="1">
    <location>
        <begin position="32"/>
        <end position="694"/>
    </location>
</feature>
<protein>
    <recommendedName>
        <fullName evidence="6">Glycoside hydrolase family 127 protein</fullName>
    </recommendedName>
</protein>
<reference evidence="4 5" key="1">
    <citation type="journal article" date="2015" name="Int. J. Syst. Evol. Microbiol.">
        <title>Flavisolibacter ginsenosidimutans sp. nov., with ginsenoside-converting activity isolated from soil used for cultivating ginseng.</title>
        <authorList>
            <person name="Zhao Y."/>
            <person name="Liu Q."/>
            <person name="Kang M.S."/>
            <person name="Jin F."/>
            <person name="Yu H."/>
            <person name="Im W.T."/>
        </authorList>
    </citation>
    <scope>NUCLEOTIDE SEQUENCE [LARGE SCALE GENOMIC DNA]</scope>
    <source>
        <strain evidence="4 5">Gsoil 636</strain>
    </source>
</reference>
<keyword evidence="5" id="KW-1185">Reference proteome</keyword>
<proteinExistence type="predicted"/>
<dbReference type="RefSeq" id="WP_146781243.1">
    <property type="nucleotide sequence ID" value="NZ_BAABIO010000006.1"/>
</dbReference>
<dbReference type="PANTHER" id="PTHR43465:SF2">
    <property type="entry name" value="DUF1680 DOMAIN PROTEIN (AFU_ORTHOLOGUE AFUA_1G08910)"/>
    <property type="match status" value="1"/>
</dbReference>
<dbReference type="SUPFAM" id="SSF48208">
    <property type="entry name" value="Six-hairpin glycosidases"/>
    <property type="match status" value="1"/>
</dbReference>
<dbReference type="EMBL" id="CP042433">
    <property type="protein sequence ID" value="QEC54375.1"/>
    <property type="molecule type" value="Genomic_DNA"/>
</dbReference>
<evidence type="ECO:0000313" key="5">
    <source>
        <dbReference type="Proteomes" id="UP000321204"/>
    </source>
</evidence>
<name>A0A5B8UDE0_9BACT</name>
<evidence type="ECO:0000259" key="3">
    <source>
        <dbReference type="Pfam" id="PF20736"/>
    </source>
</evidence>
<keyword evidence="1" id="KW-0732">Signal</keyword>
<dbReference type="OrthoDB" id="9757939at2"/>
<evidence type="ECO:0000256" key="1">
    <source>
        <dbReference type="SAM" id="SignalP"/>
    </source>
</evidence>
<dbReference type="Proteomes" id="UP000321204">
    <property type="component" value="Chromosome"/>
</dbReference>
<dbReference type="InterPro" id="IPR008928">
    <property type="entry name" value="6-hairpin_glycosidase_sf"/>
</dbReference>
<evidence type="ECO:0000259" key="2">
    <source>
        <dbReference type="Pfam" id="PF07944"/>
    </source>
</evidence>
<dbReference type="KEGG" id="fgg:FSB75_00135"/>
<evidence type="ECO:0000313" key="4">
    <source>
        <dbReference type="EMBL" id="QEC54375.1"/>
    </source>
</evidence>
<dbReference type="Pfam" id="PF20736">
    <property type="entry name" value="Glyco_hydro127M"/>
    <property type="match status" value="1"/>
</dbReference>
<dbReference type="InterPro" id="IPR049174">
    <property type="entry name" value="Beta-AFase-like"/>
</dbReference>
<feature type="domain" description="Non-reducing end beta-L-arabinofuranosidase-like GH127 middle" evidence="3">
    <location>
        <begin position="426"/>
        <end position="520"/>
    </location>
</feature>
<accession>A0A5B8UDE0</accession>
<dbReference type="InterPro" id="IPR012878">
    <property type="entry name" value="Beta-AFase-like_GH127_cat"/>
</dbReference>
<dbReference type="AlphaFoldDB" id="A0A5B8UDE0"/>
<dbReference type="Gene3D" id="1.50.10.20">
    <property type="match status" value="1"/>
</dbReference>
<sequence>MFLARIKQRPILAVNKIVWTLLCAVPLFSQAQKPVSVSQRDELKVLPAGAVKIGGHVGEKIDQCINNRILVQTTNDLIELFQKKTLDPGGYRGEFIGKWATAAALSYRYQPSSLLAAKMSGAMNDLINSNASGYITTYKTADELKVWDIWIQKYVLLGLLAQYDATGNEQYLQAAKRTTDYLLNLTGPGKLSLEEYGPPFHKGGVNYSILEPMALLYERTGEKKYLDYAEYIVASWSKPSKYTPAGVRLIENAEAGLPLVDYEVKHAYTLMSDFEGLCELYRVTGKKRYLDASVKLAKAIKKYELTIVGTVSNHEMWYNGAWAQTEIQERPNETCATATWMKLCFQLLRLTGDSKWADEMETSLYNGLLGAMMPQGEWWSYDSPLYGERTPSRVQGNNLSCCVSSGPRALLLTPEWAAMQSGNGALVFNFYGADTTTYTTKSGQQITVLQKTDYPAGNEIRFTIQSASPSTFPLQLRIPEWSKQTVLKVNGVVVSVKAGTYTTLQRTWKNGDEVTLQLDMRGRIVHAPGSFQQAVVRGPVVLALDSRLVPEQDSAIWLLGDPHVYQEFPGQPKYKYILPNKDFASQTEDVYIDLKPVTAQDKNIWLAFEVSFVVRPVFHIHSEKKIVLCDFSSAGNQWSETNLYRTWLPQPLYMNNMYARNTWKFSLYAAKVRPTVPKYIQVAMNEKNKINSSK</sequence>